<evidence type="ECO:0000313" key="4">
    <source>
        <dbReference type="Proteomes" id="UP000199649"/>
    </source>
</evidence>
<dbReference type="Proteomes" id="UP000199649">
    <property type="component" value="Chromosome I"/>
</dbReference>
<keyword evidence="4" id="KW-1185">Reference proteome</keyword>
<sequence>MSTNPFTLAALATTAVPGLDVVGATEDGSDEHRSVVAAQLADGETVQVVLPRSVAALRTAQEHAAALGALTLATRSRLPFEVPTLLGTADAGRSRLFVLTRLGGATMRLADISPARLGLAESVGRAIAAIHELPTSVAADAGLPHQSAPTLRGTLLDVFDRAAATGSVPATLLQRWESALGEDRLWQFKPTLVHGDLQAPAFRIEGSAVVGVDGWHALSIGDPARDLAFLLGSSEFGSVDLAFDAHAAARGIGDRHVRQRAMLHAELDIARWLLHGVDRGDAAIVEDAKGMLAGLVARVDHDAGAAIAPARLETMDLTGVQEYLGEAEAASPEATLPGVQGSRAPSPSSEAETEVVEPLREPDDRAAGSTDGVGGSADR</sequence>
<dbReference type="Gene3D" id="3.90.1200.10">
    <property type="match status" value="1"/>
</dbReference>
<name>A0A1H1LH83_9MICO</name>
<dbReference type="InterPro" id="IPR011009">
    <property type="entry name" value="Kinase-like_dom_sf"/>
</dbReference>
<keyword evidence="3" id="KW-0418">Kinase</keyword>
<feature type="region of interest" description="Disordered" evidence="1">
    <location>
        <begin position="329"/>
        <end position="379"/>
    </location>
</feature>
<feature type="domain" description="Aminoglycoside phosphotransferase" evidence="2">
    <location>
        <begin position="28"/>
        <end position="253"/>
    </location>
</feature>
<dbReference type="RefSeq" id="WP_172801968.1">
    <property type="nucleotide sequence ID" value="NZ_LT629734.1"/>
</dbReference>
<accession>A0A1H1LH83</accession>
<feature type="compositionally biased region" description="Basic and acidic residues" evidence="1">
    <location>
        <begin position="357"/>
        <end position="366"/>
    </location>
</feature>
<evidence type="ECO:0000313" key="3">
    <source>
        <dbReference type="EMBL" id="SDR73914.1"/>
    </source>
</evidence>
<dbReference type="InterPro" id="IPR002575">
    <property type="entry name" value="Aminoglycoside_PTrfase"/>
</dbReference>
<gene>
    <name evidence="3" type="ORF">SAMN04489719_0605</name>
</gene>
<evidence type="ECO:0000259" key="2">
    <source>
        <dbReference type="Pfam" id="PF01636"/>
    </source>
</evidence>
<organism evidence="3 4">
    <name type="scientific">Agrococcus carbonis</name>
    <dbReference type="NCBI Taxonomy" id="684552"/>
    <lineage>
        <taxon>Bacteria</taxon>
        <taxon>Bacillati</taxon>
        <taxon>Actinomycetota</taxon>
        <taxon>Actinomycetes</taxon>
        <taxon>Micrococcales</taxon>
        <taxon>Microbacteriaceae</taxon>
        <taxon>Agrococcus</taxon>
    </lineage>
</organism>
<proteinExistence type="predicted"/>
<dbReference type="SUPFAM" id="SSF56112">
    <property type="entry name" value="Protein kinase-like (PK-like)"/>
    <property type="match status" value="1"/>
</dbReference>
<dbReference type="GO" id="GO:0016301">
    <property type="term" value="F:kinase activity"/>
    <property type="evidence" value="ECO:0007669"/>
    <property type="project" value="UniProtKB-KW"/>
</dbReference>
<dbReference type="STRING" id="684552.SAMN04489719_0605"/>
<dbReference type="AlphaFoldDB" id="A0A1H1LH83"/>
<reference evidence="4" key="1">
    <citation type="submission" date="2016-10" db="EMBL/GenBank/DDBJ databases">
        <authorList>
            <person name="Varghese N."/>
            <person name="Submissions S."/>
        </authorList>
    </citation>
    <scope>NUCLEOTIDE SEQUENCE [LARGE SCALE GENOMIC DNA]</scope>
    <source>
        <strain evidence="4">DSM 22965</strain>
    </source>
</reference>
<dbReference type="Pfam" id="PF01636">
    <property type="entry name" value="APH"/>
    <property type="match status" value="1"/>
</dbReference>
<keyword evidence="3" id="KW-0808">Transferase</keyword>
<evidence type="ECO:0000256" key="1">
    <source>
        <dbReference type="SAM" id="MobiDB-lite"/>
    </source>
</evidence>
<protein>
    <submittedName>
        <fullName evidence="3">Predicted kinase, aminoglycoside phosphotransferase (APT) family</fullName>
    </submittedName>
</protein>
<dbReference type="EMBL" id="LT629734">
    <property type="protein sequence ID" value="SDR73914.1"/>
    <property type="molecule type" value="Genomic_DNA"/>
</dbReference>